<gene>
    <name evidence="1" type="ORF">CFR80_17460</name>
</gene>
<dbReference type="AlphaFoldDB" id="A0A318QKG6"/>
<evidence type="ECO:0000313" key="2">
    <source>
        <dbReference type="Proteomes" id="UP000247417"/>
    </source>
</evidence>
<comment type="caution">
    <text evidence="1">The sequence shown here is derived from an EMBL/GenBank/DDBJ whole genome shotgun (WGS) entry which is preliminary data.</text>
</comment>
<sequence length="77" mass="7974">MTETIANPGVTPIIIGSEIEATPFRFGFDLGAATVHTIIIGPTGQGMSCLAEMMSVAMDAKSIRCGQAAFGVQSRSL</sequence>
<proteinExistence type="predicted"/>
<reference evidence="1 2" key="1">
    <citation type="submission" date="2017-07" db="EMBL/GenBank/DDBJ databases">
        <title>A draft genome sequence of Komagataeibacter oboediens LMG 18849.</title>
        <authorList>
            <person name="Skraban J."/>
            <person name="Cleenwerck I."/>
            <person name="Vandamme P."/>
            <person name="Trcek J."/>
        </authorList>
    </citation>
    <scope>NUCLEOTIDE SEQUENCE [LARGE SCALE GENOMIC DNA]</scope>
    <source>
        <strain evidence="1 2">LMG 18849</strain>
    </source>
</reference>
<name>A0A318QKG6_9PROT</name>
<accession>A0A318QKG6</accession>
<protein>
    <submittedName>
        <fullName evidence="1">Uncharacterized protein</fullName>
    </submittedName>
</protein>
<dbReference type="OrthoDB" id="9882617at2"/>
<dbReference type="Proteomes" id="UP000247417">
    <property type="component" value="Unassembled WGS sequence"/>
</dbReference>
<organism evidence="1 2">
    <name type="scientific">Komagataeibacter oboediens</name>
    <dbReference type="NCBI Taxonomy" id="65958"/>
    <lineage>
        <taxon>Bacteria</taxon>
        <taxon>Pseudomonadati</taxon>
        <taxon>Pseudomonadota</taxon>
        <taxon>Alphaproteobacteria</taxon>
        <taxon>Acetobacterales</taxon>
        <taxon>Acetobacteraceae</taxon>
        <taxon>Komagataeibacter</taxon>
    </lineage>
</organism>
<dbReference type="RefSeq" id="WP_146221701.1">
    <property type="nucleotide sequence ID" value="NZ_NKTX01000141.1"/>
</dbReference>
<evidence type="ECO:0000313" key="1">
    <source>
        <dbReference type="EMBL" id="PYD77722.1"/>
    </source>
</evidence>
<dbReference type="EMBL" id="NKTX01000141">
    <property type="protein sequence ID" value="PYD77722.1"/>
    <property type="molecule type" value="Genomic_DNA"/>
</dbReference>